<dbReference type="InterPro" id="IPR036812">
    <property type="entry name" value="NAD(P)_OxRdtase_dom_sf"/>
</dbReference>
<feature type="binding site" evidence="5">
    <location>
        <position position="113"/>
    </location>
    <ligand>
        <name>substrate</name>
    </ligand>
</feature>
<feature type="domain" description="NADP-dependent oxidoreductase" evidence="7">
    <location>
        <begin position="18"/>
        <end position="299"/>
    </location>
</feature>
<dbReference type="EMBL" id="LR899011">
    <property type="protein sequence ID" value="CAD7084204.1"/>
    <property type="molecule type" value="Genomic_DNA"/>
</dbReference>
<dbReference type="PIRSF" id="PIRSF000097">
    <property type="entry name" value="AKR"/>
    <property type="match status" value="1"/>
</dbReference>
<comment type="similarity">
    <text evidence="1">Belongs to the aldo/keto reductase family.</text>
</comment>
<evidence type="ECO:0000256" key="3">
    <source>
        <dbReference type="ARBA" id="ARBA00023002"/>
    </source>
</evidence>
<dbReference type="FunFam" id="3.20.20.100:FF:000006">
    <property type="entry name" value="Aldo-keto reductase family 1 member A1"/>
    <property type="match status" value="1"/>
</dbReference>
<dbReference type="InParanoid" id="A0A7R8UNX0"/>
<dbReference type="OMA" id="LFITTKW"/>
<dbReference type="PROSITE" id="PS00062">
    <property type="entry name" value="ALDOKETO_REDUCTASE_2"/>
    <property type="match status" value="1"/>
</dbReference>
<evidence type="ECO:0000256" key="6">
    <source>
        <dbReference type="PIRSR" id="PIRSR000097-3"/>
    </source>
</evidence>
<proteinExistence type="inferred from homology"/>
<dbReference type="AlphaFoldDB" id="A0A7R8UNX0"/>
<dbReference type="PANTHER" id="PTHR11732">
    <property type="entry name" value="ALDO/KETO REDUCTASE"/>
    <property type="match status" value="1"/>
</dbReference>
<dbReference type="OrthoDB" id="416253at2759"/>
<keyword evidence="9" id="KW-1185">Reference proteome</keyword>
<dbReference type="PROSITE" id="PS00798">
    <property type="entry name" value="ALDOKETO_REDUCTASE_1"/>
    <property type="match status" value="1"/>
</dbReference>
<evidence type="ECO:0000313" key="8">
    <source>
        <dbReference type="EMBL" id="CAD7084204.1"/>
    </source>
</evidence>
<dbReference type="Pfam" id="PF00248">
    <property type="entry name" value="Aldo_ket_red"/>
    <property type="match status" value="1"/>
</dbReference>
<dbReference type="FunCoup" id="A0A7R8UNX0">
    <property type="interactions" value="376"/>
</dbReference>
<dbReference type="InterPro" id="IPR018170">
    <property type="entry name" value="Aldo/ket_reductase_CS"/>
</dbReference>
<evidence type="ECO:0000256" key="4">
    <source>
        <dbReference type="PIRSR" id="PIRSR000097-1"/>
    </source>
</evidence>
<dbReference type="PRINTS" id="PR00069">
    <property type="entry name" value="ALDKETRDTASE"/>
</dbReference>
<dbReference type="PROSITE" id="PS00063">
    <property type="entry name" value="ALDOKETO_REDUCTASE_3"/>
    <property type="match status" value="1"/>
</dbReference>
<reference evidence="8 9" key="1">
    <citation type="submission" date="2020-11" db="EMBL/GenBank/DDBJ databases">
        <authorList>
            <person name="Wallbank WR R."/>
            <person name="Pardo Diaz C."/>
            <person name="Kozak K."/>
            <person name="Martin S."/>
            <person name="Jiggins C."/>
            <person name="Moest M."/>
            <person name="Warren A I."/>
            <person name="Generalovic N T."/>
            <person name="Byers J.R.P. K."/>
            <person name="Montejo-Kovacevich G."/>
            <person name="Yen C E."/>
        </authorList>
    </citation>
    <scope>NUCLEOTIDE SEQUENCE [LARGE SCALE GENOMIC DNA]</scope>
</reference>
<dbReference type="Gene3D" id="3.20.20.100">
    <property type="entry name" value="NADP-dependent oxidoreductase domain"/>
    <property type="match status" value="1"/>
</dbReference>
<keyword evidence="3" id="KW-0560">Oxidoreductase</keyword>
<dbReference type="SUPFAM" id="SSF51430">
    <property type="entry name" value="NAD(P)-linked oxidoreductase"/>
    <property type="match status" value="1"/>
</dbReference>
<gene>
    <name evidence="8" type="ORF">HERILL_LOCUS7112</name>
</gene>
<protein>
    <recommendedName>
        <fullName evidence="7">NADP-dependent oxidoreductase domain-containing protein</fullName>
    </recommendedName>
</protein>
<evidence type="ECO:0000256" key="1">
    <source>
        <dbReference type="ARBA" id="ARBA00007905"/>
    </source>
</evidence>
<dbReference type="InterPro" id="IPR023210">
    <property type="entry name" value="NADP_OxRdtase_dom"/>
</dbReference>
<evidence type="ECO:0000256" key="5">
    <source>
        <dbReference type="PIRSR" id="PIRSR000097-2"/>
    </source>
</evidence>
<feature type="site" description="Lowers pKa of active site Tyr" evidence="6">
    <location>
        <position position="80"/>
    </location>
</feature>
<sequence length="322" mass="36263">MACTKFFNLGNGVKMPALGIGTWRAPDDEVEAALNLALEAGYRHIDCAPVYLNEKAIGRVLKSWLDSNRVTREELFIVTKLPPLGNRPSGVEKWLRNSLADLQLDYIDLYLIHTPFGVPETDGDFKREADGSVVLDLETDHIATWKKMEHMVELGLAKAIGVSNFNKQQIQRLLDNSTIKPVNLQIELHIYLQQNELVDFCKRNKIVITAYAPLGSKGIAALDKMAGVERNLPDLMENSEVLRIAEAHGKTAAQILLRWILQRGVATIPKSTNPQRLKQNIDVFDFELTQSEMEALAKLDSGVRVCNFEFFKGVNKHPEFPW</sequence>
<keyword evidence="2" id="KW-0521">NADP</keyword>
<accession>A0A7R8UNX0</accession>
<dbReference type="InterPro" id="IPR020471">
    <property type="entry name" value="AKR"/>
</dbReference>
<organism evidence="8 9">
    <name type="scientific">Hermetia illucens</name>
    <name type="common">Black soldier fly</name>
    <dbReference type="NCBI Taxonomy" id="343691"/>
    <lineage>
        <taxon>Eukaryota</taxon>
        <taxon>Metazoa</taxon>
        <taxon>Ecdysozoa</taxon>
        <taxon>Arthropoda</taxon>
        <taxon>Hexapoda</taxon>
        <taxon>Insecta</taxon>
        <taxon>Pterygota</taxon>
        <taxon>Neoptera</taxon>
        <taxon>Endopterygota</taxon>
        <taxon>Diptera</taxon>
        <taxon>Brachycera</taxon>
        <taxon>Stratiomyomorpha</taxon>
        <taxon>Stratiomyidae</taxon>
        <taxon>Hermetiinae</taxon>
        <taxon>Hermetia</taxon>
    </lineage>
</organism>
<evidence type="ECO:0000256" key="2">
    <source>
        <dbReference type="ARBA" id="ARBA00022857"/>
    </source>
</evidence>
<evidence type="ECO:0000259" key="7">
    <source>
        <dbReference type="Pfam" id="PF00248"/>
    </source>
</evidence>
<evidence type="ECO:0000313" key="9">
    <source>
        <dbReference type="Proteomes" id="UP000594454"/>
    </source>
</evidence>
<name>A0A7R8UNX0_HERIL</name>
<feature type="active site" description="Proton donor" evidence="4">
    <location>
        <position position="51"/>
    </location>
</feature>
<dbReference type="Proteomes" id="UP000594454">
    <property type="component" value="Chromosome 3"/>
</dbReference>
<dbReference type="GO" id="GO:0016491">
    <property type="term" value="F:oxidoreductase activity"/>
    <property type="evidence" value="ECO:0007669"/>
    <property type="project" value="UniProtKB-KW"/>
</dbReference>